<keyword evidence="3" id="KW-1185">Reference proteome</keyword>
<protein>
    <recommendedName>
        <fullName evidence="1">Endonuclease/exonuclease/phosphatase domain-containing protein</fullName>
    </recommendedName>
</protein>
<dbReference type="GO" id="GO:0003824">
    <property type="term" value="F:catalytic activity"/>
    <property type="evidence" value="ECO:0007669"/>
    <property type="project" value="InterPro"/>
</dbReference>
<organism evidence="2 3">
    <name type="scientific">Nematostella vectensis</name>
    <name type="common">Starlet sea anemone</name>
    <dbReference type="NCBI Taxonomy" id="45351"/>
    <lineage>
        <taxon>Eukaryota</taxon>
        <taxon>Metazoa</taxon>
        <taxon>Cnidaria</taxon>
        <taxon>Anthozoa</taxon>
        <taxon>Hexacorallia</taxon>
        <taxon>Actiniaria</taxon>
        <taxon>Edwardsiidae</taxon>
        <taxon>Nematostella</taxon>
    </lineage>
</organism>
<name>A7S800_NEMVE</name>
<dbReference type="InParanoid" id="A7S800"/>
<evidence type="ECO:0000313" key="2">
    <source>
        <dbReference type="EMBL" id="EDO40210.1"/>
    </source>
</evidence>
<dbReference type="EMBL" id="DS469595">
    <property type="protein sequence ID" value="EDO40210.1"/>
    <property type="molecule type" value="Genomic_DNA"/>
</dbReference>
<dbReference type="PhylomeDB" id="A7S800"/>
<dbReference type="Pfam" id="PF03372">
    <property type="entry name" value="Exo_endo_phos"/>
    <property type="match status" value="1"/>
</dbReference>
<dbReference type="eggNOG" id="KOG2338">
    <property type="taxonomic scope" value="Eukaryota"/>
</dbReference>
<dbReference type="Proteomes" id="UP000001593">
    <property type="component" value="Unassembled WGS sequence"/>
</dbReference>
<proteinExistence type="predicted"/>
<evidence type="ECO:0000259" key="1">
    <source>
        <dbReference type="Pfam" id="PF03372"/>
    </source>
</evidence>
<dbReference type="STRING" id="45351.A7S800"/>
<feature type="domain" description="Endonuclease/exonuclease/phosphatase" evidence="1">
    <location>
        <begin position="1"/>
        <end position="204"/>
    </location>
</feature>
<gene>
    <name evidence="2" type="ORF">NEMVEDRAFT_v1g24744</name>
</gene>
<dbReference type="SUPFAM" id="SSF56219">
    <property type="entry name" value="DNase I-like"/>
    <property type="match status" value="1"/>
</dbReference>
<dbReference type="InterPro" id="IPR050410">
    <property type="entry name" value="CCR4/nocturin_mRNA_transcr"/>
</dbReference>
<dbReference type="InterPro" id="IPR036691">
    <property type="entry name" value="Endo/exonu/phosph_ase_sf"/>
</dbReference>
<dbReference type="InterPro" id="IPR005135">
    <property type="entry name" value="Endo/exonuclease/phosphatase"/>
</dbReference>
<dbReference type="OMA" id="QEVESEH"/>
<feature type="non-terminal residue" evidence="2">
    <location>
        <position position="1"/>
    </location>
</feature>
<sequence length="215" mass="24815">MSYNVLADGLMQAHPGLYEECEERCLDWEYRKKNLLKEILHCNADILCLQEVESEHFDNWFFPELCKAGYKGFYKKRTGKKSDGCATFYKKSRFHHLLTQEVEFCRKDILVMDRDNVALIVVLRPRYENGKTCNHTALCVANTHLLFNKKRGDIKLLQLSSLFAEIQQVTSKVCSSEGSRGIKQCGVILCGDFNMTPWCPLYSLVVQGFLDYEGM</sequence>
<reference evidence="2 3" key="1">
    <citation type="journal article" date="2007" name="Science">
        <title>Sea anemone genome reveals ancestral eumetazoan gene repertoire and genomic organization.</title>
        <authorList>
            <person name="Putnam N.H."/>
            <person name="Srivastava M."/>
            <person name="Hellsten U."/>
            <person name="Dirks B."/>
            <person name="Chapman J."/>
            <person name="Salamov A."/>
            <person name="Terry A."/>
            <person name="Shapiro H."/>
            <person name="Lindquist E."/>
            <person name="Kapitonov V.V."/>
            <person name="Jurka J."/>
            <person name="Genikhovich G."/>
            <person name="Grigoriev I.V."/>
            <person name="Lucas S.M."/>
            <person name="Steele R.E."/>
            <person name="Finnerty J.R."/>
            <person name="Technau U."/>
            <person name="Martindale M.Q."/>
            <person name="Rokhsar D.S."/>
        </authorList>
    </citation>
    <scope>NUCLEOTIDE SEQUENCE [LARGE SCALE GENOMIC DNA]</scope>
    <source>
        <strain evidence="3">CH2 X CH6</strain>
    </source>
</reference>
<dbReference type="GO" id="GO:0003730">
    <property type="term" value="F:mRNA 3'-UTR binding"/>
    <property type="evidence" value="ECO:0000318"/>
    <property type="project" value="GO_Central"/>
</dbReference>
<dbReference type="Gene3D" id="3.60.10.10">
    <property type="entry name" value="Endonuclease/exonuclease/phosphatase"/>
    <property type="match status" value="1"/>
</dbReference>
<dbReference type="PANTHER" id="PTHR12121:SF34">
    <property type="entry name" value="PROTEIN ANGEL"/>
    <property type="match status" value="1"/>
</dbReference>
<dbReference type="AlphaFoldDB" id="A7S800"/>
<dbReference type="HOGENOM" id="CLU_016428_2_0_1"/>
<dbReference type="PANTHER" id="PTHR12121">
    <property type="entry name" value="CARBON CATABOLITE REPRESSOR PROTEIN 4"/>
    <property type="match status" value="1"/>
</dbReference>
<dbReference type="FunFam" id="3.60.10.10:FF:000287">
    <property type="entry name" value="Predicted protein"/>
    <property type="match status" value="1"/>
</dbReference>
<accession>A7S800</accession>
<evidence type="ECO:0000313" key="3">
    <source>
        <dbReference type="Proteomes" id="UP000001593"/>
    </source>
</evidence>